<gene>
    <name evidence="2" type="ORF">DFJ67_2656</name>
</gene>
<dbReference type="RefSeq" id="WP_116068145.1">
    <property type="nucleotide sequence ID" value="NZ_BONB01000019.1"/>
</dbReference>
<accession>A0A3D9ZHC8</accession>
<evidence type="ECO:0000313" key="3">
    <source>
        <dbReference type="Proteomes" id="UP000256913"/>
    </source>
</evidence>
<dbReference type="OrthoDB" id="9840019at2"/>
<comment type="caution">
    <text evidence="2">The sequence shown here is derived from an EMBL/GenBank/DDBJ whole genome shotgun (WGS) entry which is preliminary data.</text>
</comment>
<name>A0A3D9ZHC8_9ACTN</name>
<evidence type="ECO:0000256" key="1">
    <source>
        <dbReference type="SAM" id="Phobius"/>
    </source>
</evidence>
<keyword evidence="1" id="KW-0472">Membrane</keyword>
<keyword evidence="1" id="KW-1133">Transmembrane helix</keyword>
<keyword evidence="1" id="KW-0812">Transmembrane</keyword>
<dbReference type="Proteomes" id="UP000256913">
    <property type="component" value="Unassembled WGS sequence"/>
</dbReference>
<dbReference type="EMBL" id="QUMQ01000001">
    <property type="protein sequence ID" value="REF96665.1"/>
    <property type="molecule type" value="Genomic_DNA"/>
</dbReference>
<dbReference type="AlphaFoldDB" id="A0A3D9ZHC8"/>
<protein>
    <submittedName>
        <fullName evidence="2">Uncharacterized protein</fullName>
    </submittedName>
</protein>
<evidence type="ECO:0000313" key="2">
    <source>
        <dbReference type="EMBL" id="REF96665.1"/>
    </source>
</evidence>
<reference evidence="2 3" key="1">
    <citation type="submission" date="2018-08" db="EMBL/GenBank/DDBJ databases">
        <title>Sequencing the genomes of 1000 actinobacteria strains.</title>
        <authorList>
            <person name="Klenk H.-P."/>
        </authorList>
    </citation>
    <scope>NUCLEOTIDE SEQUENCE [LARGE SCALE GENOMIC DNA]</scope>
    <source>
        <strain evidence="2 3">DSM 44099</strain>
    </source>
</reference>
<feature type="transmembrane region" description="Helical" evidence="1">
    <location>
        <begin position="6"/>
        <end position="26"/>
    </location>
</feature>
<organism evidence="2 3">
    <name type="scientific">Asanoa ferruginea</name>
    <dbReference type="NCBI Taxonomy" id="53367"/>
    <lineage>
        <taxon>Bacteria</taxon>
        <taxon>Bacillati</taxon>
        <taxon>Actinomycetota</taxon>
        <taxon>Actinomycetes</taxon>
        <taxon>Micromonosporales</taxon>
        <taxon>Micromonosporaceae</taxon>
        <taxon>Asanoa</taxon>
    </lineage>
</organism>
<keyword evidence="3" id="KW-1185">Reference proteome</keyword>
<sequence>MSAQIALVSVGSAVCGAAATVGAVGLRRWFRKRARVAAVKEFFGLPGKVLIVHSAVFDPPEQAWNYPATDTKAARALATILEASGMREGVDFSVLPDRRVDIDDELWRNNLVLLCGPARNAVLAHLTPSLSMSMRYTMTVDDEQENVLTDHERETRMLSSREAGAGTIGNYDYGLIASLPNPRQPQRRVVLLAGIHGTGTVGAAGFVTDAGNLRTLNGRRADGIVSEVVRVDYADDIETPTRTRLV</sequence>
<proteinExistence type="predicted"/>